<evidence type="ECO:0000313" key="2">
    <source>
        <dbReference type="EMBL" id="KAF2736425.1"/>
    </source>
</evidence>
<sequence length="352" mass="39755">MASRAWLKFMSWNEYKQRSREKKYRAQQCKDLDPVSPDRISLSASESKLTPAAACRLLSLPAELRILIWEYALGGHDILLFRTGKSLTHGVLLPPGLEKSGKLLPLSSTTVRNQVLQLNEATGSNFLLHPAPPPKLPLSALLKTCRVIYGEAATFLYSANRFILLQNKTLEDLGTTTPPHRFAAIRHLHIHLQLQEWRAGTNRNRFDPSELDPWNSTSLDHYSRTRFLHMTSLENLSVFLQGPLEQYYTYIKIAIALRRCSKNASGSFACRLPWPAPFFYESSHPMEVESMRSNAELPMTVFRPDNAGTGDEADEDFGNDTGWRVGNTMFPRDDGSGEIDIVGYTVYTPIPK</sequence>
<dbReference type="PANTHER" id="PTHR38790">
    <property type="entry name" value="2EXR DOMAIN-CONTAINING PROTEIN-RELATED"/>
    <property type="match status" value="1"/>
</dbReference>
<dbReference type="Pfam" id="PF24864">
    <property type="entry name" value="DUF7730"/>
    <property type="match status" value="1"/>
</dbReference>
<dbReference type="OrthoDB" id="4757095at2759"/>
<keyword evidence="3" id="KW-1185">Reference proteome</keyword>
<protein>
    <recommendedName>
        <fullName evidence="1">DUF7730 domain-containing protein</fullName>
    </recommendedName>
</protein>
<evidence type="ECO:0000259" key="1">
    <source>
        <dbReference type="Pfam" id="PF24864"/>
    </source>
</evidence>
<feature type="domain" description="DUF7730" evidence="1">
    <location>
        <begin position="54"/>
        <end position="241"/>
    </location>
</feature>
<accession>A0A9P4V5I9</accession>
<proteinExistence type="predicted"/>
<dbReference type="Proteomes" id="UP000799444">
    <property type="component" value="Unassembled WGS sequence"/>
</dbReference>
<comment type="caution">
    <text evidence="2">The sequence shown here is derived from an EMBL/GenBank/DDBJ whole genome shotgun (WGS) entry which is preliminary data.</text>
</comment>
<dbReference type="EMBL" id="ML996125">
    <property type="protein sequence ID" value="KAF2736425.1"/>
    <property type="molecule type" value="Genomic_DNA"/>
</dbReference>
<gene>
    <name evidence="2" type="ORF">EJ04DRAFT_511087</name>
</gene>
<dbReference type="AlphaFoldDB" id="A0A9P4V5I9"/>
<dbReference type="InterPro" id="IPR056632">
    <property type="entry name" value="DUF7730"/>
</dbReference>
<reference evidence="2" key="1">
    <citation type="journal article" date="2020" name="Stud. Mycol.">
        <title>101 Dothideomycetes genomes: a test case for predicting lifestyles and emergence of pathogens.</title>
        <authorList>
            <person name="Haridas S."/>
            <person name="Albert R."/>
            <person name="Binder M."/>
            <person name="Bloem J."/>
            <person name="Labutti K."/>
            <person name="Salamov A."/>
            <person name="Andreopoulos B."/>
            <person name="Baker S."/>
            <person name="Barry K."/>
            <person name="Bills G."/>
            <person name="Bluhm B."/>
            <person name="Cannon C."/>
            <person name="Castanera R."/>
            <person name="Culley D."/>
            <person name="Daum C."/>
            <person name="Ezra D."/>
            <person name="Gonzalez J."/>
            <person name="Henrissat B."/>
            <person name="Kuo A."/>
            <person name="Liang C."/>
            <person name="Lipzen A."/>
            <person name="Lutzoni F."/>
            <person name="Magnuson J."/>
            <person name="Mondo S."/>
            <person name="Nolan M."/>
            <person name="Ohm R."/>
            <person name="Pangilinan J."/>
            <person name="Park H.-J."/>
            <person name="Ramirez L."/>
            <person name="Alfaro M."/>
            <person name="Sun H."/>
            <person name="Tritt A."/>
            <person name="Yoshinaga Y."/>
            <person name="Zwiers L.-H."/>
            <person name="Turgeon B."/>
            <person name="Goodwin S."/>
            <person name="Spatafora J."/>
            <person name="Crous P."/>
            <person name="Grigoriev I."/>
        </authorList>
    </citation>
    <scope>NUCLEOTIDE SEQUENCE</scope>
    <source>
        <strain evidence="2">CBS 125425</strain>
    </source>
</reference>
<evidence type="ECO:0000313" key="3">
    <source>
        <dbReference type="Proteomes" id="UP000799444"/>
    </source>
</evidence>
<organism evidence="2 3">
    <name type="scientific">Polyplosphaeria fusca</name>
    <dbReference type="NCBI Taxonomy" id="682080"/>
    <lineage>
        <taxon>Eukaryota</taxon>
        <taxon>Fungi</taxon>
        <taxon>Dikarya</taxon>
        <taxon>Ascomycota</taxon>
        <taxon>Pezizomycotina</taxon>
        <taxon>Dothideomycetes</taxon>
        <taxon>Pleosporomycetidae</taxon>
        <taxon>Pleosporales</taxon>
        <taxon>Tetraplosphaeriaceae</taxon>
        <taxon>Polyplosphaeria</taxon>
    </lineage>
</organism>
<name>A0A9P4V5I9_9PLEO</name>